<dbReference type="EMBL" id="JAFBDZ010000002">
    <property type="protein sequence ID" value="MBM7586144.1"/>
    <property type="molecule type" value="Genomic_DNA"/>
</dbReference>
<keyword evidence="6" id="KW-0808">Transferase</keyword>
<dbReference type="Gene3D" id="6.10.340.10">
    <property type="match status" value="1"/>
</dbReference>
<keyword evidence="9 17" id="KW-0418">Kinase</keyword>
<evidence type="ECO:0000313" key="18">
    <source>
        <dbReference type="Proteomes" id="UP001646157"/>
    </source>
</evidence>
<dbReference type="InterPro" id="IPR003660">
    <property type="entry name" value="HAMP_dom"/>
</dbReference>
<evidence type="ECO:0000256" key="3">
    <source>
        <dbReference type="ARBA" id="ARBA00012438"/>
    </source>
</evidence>
<dbReference type="InterPro" id="IPR005467">
    <property type="entry name" value="His_kinase_dom"/>
</dbReference>
<dbReference type="CDD" id="cd06225">
    <property type="entry name" value="HAMP"/>
    <property type="match status" value="1"/>
</dbReference>
<name>A0ABS2NEG2_9BACI</name>
<keyword evidence="11 14" id="KW-1133">Transmembrane helix</keyword>
<accession>A0ABS2NEG2</accession>
<evidence type="ECO:0000259" key="16">
    <source>
        <dbReference type="PROSITE" id="PS50885"/>
    </source>
</evidence>
<evidence type="ECO:0000256" key="1">
    <source>
        <dbReference type="ARBA" id="ARBA00000085"/>
    </source>
</evidence>
<sequence>MKLRNKIHLYTTVLFILLLILINVAVYFSFSRMMYESELEQTVAESEQILTGINQRTNQIPASDLVRAFVPINGKLQIVLDNEHIDVEAMVPNQPSLMDIPIRYYQSEKQEIIEYNGIPHAFVSTPIIWNEGVVANLQVIESLKGTAENLRVLQIVLTVVTVIALIPLFISARLLSEVMIRPITSMIDTMTEIRKSGHYKRLSFPTKSKDELMQMGKTFNDMMDLLETNYEKQEQFVTNASHELKTPLTVIESYASLLKRRGMDQPELFEESVEAIHSEAVRMRELTQQLLLLARHEEHWKVEIQEVSLFELVGNSVRSFQEAFHRKVDLDTQSEELFVRTDPQKLKQILYIFLDNAYKYSQRAIQVRITSNQEGATIEIIDSGFGIPKNDLPKVFDRFYRVDKARTRKTGGFGLGLALAKEIADAIGVRIQLKSLEGNGTTAIIVLPQLDSQ</sequence>
<evidence type="ECO:0000256" key="10">
    <source>
        <dbReference type="ARBA" id="ARBA00022840"/>
    </source>
</evidence>
<gene>
    <name evidence="17" type="ORF">JOC86_002686</name>
</gene>
<comment type="caution">
    <text evidence="17">The sequence shown here is derived from an EMBL/GenBank/DDBJ whole genome shotgun (WGS) entry which is preliminary data.</text>
</comment>
<dbReference type="InterPro" id="IPR036890">
    <property type="entry name" value="HATPase_C_sf"/>
</dbReference>
<dbReference type="SMART" id="SM00388">
    <property type="entry name" value="HisKA"/>
    <property type="match status" value="1"/>
</dbReference>
<dbReference type="CDD" id="cd00075">
    <property type="entry name" value="HATPase"/>
    <property type="match status" value="1"/>
</dbReference>
<evidence type="ECO:0000256" key="6">
    <source>
        <dbReference type="ARBA" id="ARBA00022679"/>
    </source>
</evidence>
<keyword evidence="5" id="KW-0597">Phosphoprotein</keyword>
<evidence type="ECO:0000313" key="17">
    <source>
        <dbReference type="EMBL" id="MBM7586144.1"/>
    </source>
</evidence>
<dbReference type="PROSITE" id="PS50109">
    <property type="entry name" value="HIS_KIN"/>
    <property type="match status" value="1"/>
</dbReference>
<evidence type="ECO:0000256" key="8">
    <source>
        <dbReference type="ARBA" id="ARBA00022741"/>
    </source>
</evidence>
<dbReference type="PANTHER" id="PTHR45528:SF12">
    <property type="entry name" value="SENSOR HISTIDINE KINASE ARSS"/>
    <property type="match status" value="1"/>
</dbReference>
<dbReference type="SUPFAM" id="SSF47384">
    <property type="entry name" value="Homodimeric domain of signal transducing histidine kinase"/>
    <property type="match status" value="1"/>
</dbReference>
<feature type="domain" description="Histidine kinase" evidence="15">
    <location>
        <begin position="239"/>
        <end position="451"/>
    </location>
</feature>
<feature type="transmembrane region" description="Helical" evidence="14">
    <location>
        <begin position="7"/>
        <end position="30"/>
    </location>
</feature>
<evidence type="ECO:0000256" key="5">
    <source>
        <dbReference type="ARBA" id="ARBA00022553"/>
    </source>
</evidence>
<proteinExistence type="predicted"/>
<dbReference type="PRINTS" id="PR00344">
    <property type="entry name" value="BCTRLSENSOR"/>
</dbReference>
<dbReference type="EC" id="2.7.13.3" evidence="3"/>
<evidence type="ECO:0000256" key="7">
    <source>
        <dbReference type="ARBA" id="ARBA00022692"/>
    </source>
</evidence>
<evidence type="ECO:0000256" key="12">
    <source>
        <dbReference type="ARBA" id="ARBA00023012"/>
    </source>
</evidence>
<dbReference type="Pfam" id="PF00512">
    <property type="entry name" value="HisKA"/>
    <property type="match status" value="1"/>
</dbReference>
<dbReference type="PANTHER" id="PTHR45528">
    <property type="entry name" value="SENSOR HISTIDINE KINASE CPXA"/>
    <property type="match status" value="1"/>
</dbReference>
<comment type="catalytic activity">
    <reaction evidence="1">
        <text>ATP + protein L-histidine = ADP + protein N-phospho-L-histidine.</text>
        <dbReference type="EC" id="2.7.13.3"/>
    </reaction>
</comment>
<keyword evidence="18" id="KW-1185">Reference proteome</keyword>
<protein>
    <recommendedName>
        <fullName evidence="3">histidine kinase</fullName>
        <ecNumber evidence="3">2.7.13.3</ecNumber>
    </recommendedName>
</protein>
<dbReference type="PROSITE" id="PS50885">
    <property type="entry name" value="HAMP"/>
    <property type="match status" value="1"/>
</dbReference>
<dbReference type="InterPro" id="IPR050398">
    <property type="entry name" value="HssS/ArlS-like"/>
</dbReference>
<dbReference type="CDD" id="cd00082">
    <property type="entry name" value="HisKA"/>
    <property type="match status" value="1"/>
</dbReference>
<evidence type="ECO:0000256" key="2">
    <source>
        <dbReference type="ARBA" id="ARBA00004651"/>
    </source>
</evidence>
<dbReference type="Gene3D" id="3.30.565.10">
    <property type="entry name" value="Histidine kinase-like ATPase, C-terminal domain"/>
    <property type="match status" value="1"/>
</dbReference>
<evidence type="ECO:0000256" key="4">
    <source>
        <dbReference type="ARBA" id="ARBA00022475"/>
    </source>
</evidence>
<keyword evidence="7 14" id="KW-0812">Transmembrane</keyword>
<dbReference type="InterPro" id="IPR003594">
    <property type="entry name" value="HATPase_dom"/>
</dbReference>
<evidence type="ECO:0000256" key="11">
    <source>
        <dbReference type="ARBA" id="ARBA00022989"/>
    </source>
</evidence>
<keyword evidence="10" id="KW-0067">ATP-binding</keyword>
<dbReference type="GO" id="GO:0016301">
    <property type="term" value="F:kinase activity"/>
    <property type="evidence" value="ECO:0007669"/>
    <property type="project" value="UniProtKB-KW"/>
</dbReference>
<dbReference type="InterPro" id="IPR003661">
    <property type="entry name" value="HisK_dim/P_dom"/>
</dbReference>
<dbReference type="SUPFAM" id="SSF55874">
    <property type="entry name" value="ATPase domain of HSP90 chaperone/DNA topoisomerase II/histidine kinase"/>
    <property type="match status" value="1"/>
</dbReference>
<dbReference type="Proteomes" id="UP001646157">
    <property type="component" value="Unassembled WGS sequence"/>
</dbReference>
<dbReference type="SMART" id="SM00387">
    <property type="entry name" value="HATPase_c"/>
    <property type="match status" value="1"/>
</dbReference>
<dbReference type="Pfam" id="PF00672">
    <property type="entry name" value="HAMP"/>
    <property type="match status" value="1"/>
</dbReference>
<keyword evidence="12" id="KW-0902">Two-component regulatory system</keyword>
<dbReference type="RefSeq" id="WP_205173227.1">
    <property type="nucleotide sequence ID" value="NZ_JAFBDZ010000002.1"/>
</dbReference>
<feature type="domain" description="HAMP" evidence="16">
    <location>
        <begin position="177"/>
        <end position="231"/>
    </location>
</feature>
<evidence type="ECO:0000259" key="15">
    <source>
        <dbReference type="PROSITE" id="PS50109"/>
    </source>
</evidence>
<evidence type="ECO:0000256" key="9">
    <source>
        <dbReference type="ARBA" id="ARBA00022777"/>
    </source>
</evidence>
<keyword evidence="13 14" id="KW-0472">Membrane</keyword>
<dbReference type="Pfam" id="PF02518">
    <property type="entry name" value="HATPase_c"/>
    <property type="match status" value="1"/>
</dbReference>
<comment type="subcellular location">
    <subcellularLocation>
        <location evidence="2">Cell membrane</location>
        <topology evidence="2">Multi-pass membrane protein</topology>
    </subcellularLocation>
</comment>
<reference evidence="17 18" key="1">
    <citation type="submission" date="2021-01" db="EMBL/GenBank/DDBJ databases">
        <title>Genomic Encyclopedia of Type Strains, Phase IV (KMG-IV): sequencing the most valuable type-strain genomes for metagenomic binning, comparative biology and taxonomic classification.</title>
        <authorList>
            <person name="Goeker M."/>
        </authorList>
    </citation>
    <scope>NUCLEOTIDE SEQUENCE [LARGE SCALE GENOMIC DNA]</scope>
    <source>
        <strain evidence="17 18">DSM 24834</strain>
    </source>
</reference>
<organism evidence="17 18">
    <name type="scientific">Rossellomorea pakistanensis</name>
    <dbReference type="NCBI Taxonomy" id="992288"/>
    <lineage>
        <taxon>Bacteria</taxon>
        <taxon>Bacillati</taxon>
        <taxon>Bacillota</taxon>
        <taxon>Bacilli</taxon>
        <taxon>Bacillales</taxon>
        <taxon>Bacillaceae</taxon>
        <taxon>Rossellomorea</taxon>
    </lineage>
</organism>
<dbReference type="InterPro" id="IPR004358">
    <property type="entry name" value="Sig_transdc_His_kin-like_C"/>
</dbReference>
<evidence type="ECO:0000256" key="14">
    <source>
        <dbReference type="SAM" id="Phobius"/>
    </source>
</evidence>
<dbReference type="Gene3D" id="1.10.287.130">
    <property type="match status" value="1"/>
</dbReference>
<keyword evidence="8" id="KW-0547">Nucleotide-binding</keyword>
<evidence type="ECO:0000256" key="13">
    <source>
        <dbReference type="ARBA" id="ARBA00023136"/>
    </source>
</evidence>
<dbReference type="InterPro" id="IPR036097">
    <property type="entry name" value="HisK_dim/P_sf"/>
</dbReference>
<keyword evidence="4" id="KW-1003">Cell membrane</keyword>